<evidence type="ECO:0000313" key="3">
    <source>
        <dbReference type="Proteomes" id="UP001596022"/>
    </source>
</evidence>
<name>A0ABV9GNQ4_9BACL</name>
<dbReference type="RefSeq" id="WP_376846743.1">
    <property type="nucleotide sequence ID" value="NZ_JBHSFW010000010.1"/>
</dbReference>
<organism evidence="2 3">
    <name type="scientific">Camelliibacillus cellulosilyticus</name>
    <dbReference type="NCBI Taxonomy" id="2174486"/>
    <lineage>
        <taxon>Bacteria</taxon>
        <taxon>Bacillati</taxon>
        <taxon>Bacillota</taxon>
        <taxon>Bacilli</taxon>
        <taxon>Bacillales</taxon>
        <taxon>Sporolactobacillaceae</taxon>
        <taxon>Camelliibacillus</taxon>
    </lineage>
</organism>
<keyword evidence="2" id="KW-0436">Ligase</keyword>
<accession>A0ABV9GNQ4</accession>
<dbReference type="PANTHER" id="PTHR42705">
    <property type="entry name" value="BIFUNCTIONAL NON-HOMOLOGOUS END JOINING PROTEIN LIGD"/>
    <property type="match status" value="1"/>
</dbReference>
<feature type="domain" description="DNA ligase D polymerase" evidence="1">
    <location>
        <begin position="34"/>
        <end position="281"/>
    </location>
</feature>
<proteinExistence type="predicted"/>
<comment type="caution">
    <text evidence="2">The sequence shown here is derived from an EMBL/GenBank/DDBJ whole genome shotgun (WGS) entry which is preliminary data.</text>
</comment>
<evidence type="ECO:0000259" key="1">
    <source>
        <dbReference type="Pfam" id="PF21686"/>
    </source>
</evidence>
<dbReference type="PANTHER" id="PTHR42705:SF2">
    <property type="entry name" value="BIFUNCTIONAL NON-HOMOLOGOUS END JOINING PROTEIN LIGD"/>
    <property type="match status" value="1"/>
</dbReference>
<dbReference type="GO" id="GO:0003910">
    <property type="term" value="F:DNA ligase (ATP) activity"/>
    <property type="evidence" value="ECO:0007669"/>
    <property type="project" value="UniProtKB-EC"/>
</dbReference>
<keyword evidence="3" id="KW-1185">Reference proteome</keyword>
<gene>
    <name evidence="2" type="primary">ligD</name>
    <name evidence="2" type="ORF">ACFO4N_13095</name>
</gene>
<dbReference type="EMBL" id="JBHSFW010000010">
    <property type="protein sequence ID" value="MFC4619652.1"/>
    <property type="molecule type" value="Genomic_DNA"/>
</dbReference>
<dbReference type="NCBIfam" id="TIGR02778">
    <property type="entry name" value="ligD_pol"/>
    <property type="match status" value="1"/>
</dbReference>
<dbReference type="EC" id="6.5.1.1" evidence="2"/>
<dbReference type="Pfam" id="PF21686">
    <property type="entry name" value="LigD_Prim-Pol"/>
    <property type="match status" value="1"/>
</dbReference>
<dbReference type="InterPro" id="IPR014145">
    <property type="entry name" value="LigD_pol_dom"/>
</dbReference>
<sequence>MMVHDDDQKVVVAGETLTITSLSKMLWPKKNLRKADYLRYVTQIAPLQLPFIRRRALTLLRFPHGVEGESFYQKNCPDYAPAFIQTATIGDVRYIVGDGLPTLLWIANQLAFEIHTPFQSIDADHPSEIVIDLDPPSRDAFALAIKAALMIKEILDRLKLISFVKTSGNKGLQVYIPLPEHRFSYEDTRLFTAFIADYLTESEPELFTTERLKKNRGDRLYVDYVQHGEGKTIIAPYSVRGNPEALVATPLYWGEVNTALRPENFPLDMIEQRLEAKGCPFRTYYQAKDNQPFQPILDSLKSKKGVLT</sequence>
<reference evidence="3" key="1">
    <citation type="journal article" date="2019" name="Int. J. Syst. Evol. Microbiol.">
        <title>The Global Catalogue of Microorganisms (GCM) 10K type strain sequencing project: providing services to taxonomists for standard genome sequencing and annotation.</title>
        <authorList>
            <consortium name="The Broad Institute Genomics Platform"/>
            <consortium name="The Broad Institute Genome Sequencing Center for Infectious Disease"/>
            <person name="Wu L."/>
            <person name="Ma J."/>
        </authorList>
    </citation>
    <scope>NUCLEOTIDE SEQUENCE [LARGE SCALE GENOMIC DNA]</scope>
    <source>
        <strain evidence="3">CGMCC 1.16306</strain>
    </source>
</reference>
<protein>
    <submittedName>
        <fullName evidence="2">Non-homologous end-joining DNA ligase</fullName>
        <ecNumber evidence="2">6.5.1.1</ecNumber>
    </submittedName>
</protein>
<dbReference type="Proteomes" id="UP001596022">
    <property type="component" value="Unassembled WGS sequence"/>
</dbReference>
<dbReference type="Gene3D" id="3.90.920.10">
    <property type="entry name" value="DNA primase, PRIM domain"/>
    <property type="match status" value="1"/>
</dbReference>
<dbReference type="InterPro" id="IPR052171">
    <property type="entry name" value="NHEJ_LigD"/>
</dbReference>
<evidence type="ECO:0000313" key="2">
    <source>
        <dbReference type="EMBL" id="MFC4619652.1"/>
    </source>
</evidence>